<feature type="compositionally biased region" description="Low complexity" evidence="1">
    <location>
        <begin position="569"/>
        <end position="583"/>
    </location>
</feature>
<dbReference type="InterPro" id="IPR029787">
    <property type="entry name" value="Nucleotide_cyclase"/>
</dbReference>
<dbReference type="Gene3D" id="3.30.70.270">
    <property type="match status" value="1"/>
</dbReference>
<gene>
    <name evidence="4" type="ORF">SAMN04487820_10347</name>
</gene>
<dbReference type="CDD" id="cd01949">
    <property type="entry name" value="GGDEF"/>
    <property type="match status" value="1"/>
</dbReference>
<evidence type="ECO:0000313" key="5">
    <source>
        <dbReference type="Proteomes" id="UP000199213"/>
    </source>
</evidence>
<dbReference type="EMBL" id="FNFM01000003">
    <property type="protein sequence ID" value="SDJ93560.1"/>
    <property type="molecule type" value="Genomic_DNA"/>
</dbReference>
<evidence type="ECO:0000256" key="2">
    <source>
        <dbReference type="SAM" id="Phobius"/>
    </source>
</evidence>
<feature type="transmembrane region" description="Helical" evidence="2">
    <location>
        <begin position="141"/>
        <end position="163"/>
    </location>
</feature>
<dbReference type="PROSITE" id="PS50887">
    <property type="entry name" value="GGDEF"/>
    <property type="match status" value="1"/>
</dbReference>
<dbReference type="InterPro" id="IPR000160">
    <property type="entry name" value="GGDEF_dom"/>
</dbReference>
<keyword evidence="5" id="KW-1185">Reference proteome</keyword>
<feature type="region of interest" description="Disordered" evidence="1">
    <location>
        <begin position="499"/>
        <end position="589"/>
    </location>
</feature>
<accession>A0A1G8XUV4</accession>
<dbReference type="InterPro" id="IPR052163">
    <property type="entry name" value="DGC-Regulatory_Protein"/>
</dbReference>
<keyword evidence="2" id="KW-0472">Membrane</keyword>
<feature type="domain" description="GGDEF" evidence="3">
    <location>
        <begin position="379"/>
        <end position="512"/>
    </location>
</feature>
<evidence type="ECO:0000259" key="3">
    <source>
        <dbReference type="PROSITE" id="PS50887"/>
    </source>
</evidence>
<reference evidence="5" key="1">
    <citation type="submission" date="2016-10" db="EMBL/GenBank/DDBJ databases">
        <authorList>
            <person name="Varghese N."/>
            <person name="Submissions S."/>
        </authorList>
    </citation>
    <scope>NUCLEOTIDE SEQUENCE [LARGE SCALE GENOMIC DNA]</scope>
    <source>
        <strain evidence="5">DSM 45460</strain>
    </source>
</reference>
<dbReference type="AlphaFoldDB" id="A0A1G8XUV4"/>
<feature type="transmembrane region" description="Helical" evidence="2">
    <location>
        <begin position="175"/>
        <end position="198"/>
    </location>
</feature>
<dbReference type="InterPro" id="IPR043128">
    <property type="entry name" value="Rev_trsase/Diguanyl_cyclase"/>
</dbReference>
<dbReference type="SMART" id="SM00267">
    <property type="entry name" value="GGDEF"/>
    <property type="match status" value="1"/>
</dbReference>
<sequence>MTRYFPLVSALVCCYLVAVIAVLGSGVLTAESALIVDDVAQLISGCGATIACWWRARRHHGGQRHWRMLLGIGTAGWTAGMAVWAWFRTFADTPLPSPSLADVGFLTLPVFALPALLVFAEDGRPVRGITARSSRAAARTRTVLVLDGLIVTGSLFLLTWATALGAVVRSGAPTALGFVVAVAYPVTDLVLVVIVVLLASFRRARNSLRLLLLGSGLIALSVSDSIFAYLVSSGAASMNPLFDAGFVAGPALIALAAIVPDDHEAASAHEWRERTVDWAHLMLPYLPLMVAACYTTAKTVLGAGTDDLEVVGVFLLFVLVVLRQLVTLIDNAKLLEKVRNTQQDLAHQASHDPLTGLANRTLLYERLHDSITRNSRTHHPFGLLYLDLDGFKTVNDTFGHSAGDALLRAVADRLRECVRTVDTVARLGGDEFAVLVDTERRQESELVGGRVLAALQRPFTVEGRRHTIGGSLGIVHCPVHEDISAQTLLHQADAAMYATKQRRKQRSGETSLHGSVPADDDPAGEEPAEEDVSPADPTIHDDPPENAHCAQDEPPAQEGPAVAKDHATPADPAVPDDPTVPDDGMSLHN</sequence>
<dbReference type="Proteomes" id="UP000199213">
    <property type="component" value="Unassembled WGS sequence"/>
</dbReference>
<feature type="compositionally biased region" description="Acidic residues" evidence="1">
    <location>
        <begin position="518"/>
        <end position="533"/>
    </location>
</feature>
<feature type="transmembrane region" description="Helical" evidence="2">
    <location>
        <begin position="99"/>
        <end position="120"/>
    </location>
</feature>
<protein>
    <submittedName>
        <fullName evidence="4">Diguanylate cyclase (GGDEF) domain-containing protein</fullName>
    </submittedName>
</protein>
<dbReference type="NCBIfam" id="TIGR00254">
    <property type="entry name" value="GGDEF"/>
    <property type="match status" value="1"/>
</dbReference>
<dbReference type="Pfam" id="PF00990">
    <property type="entry name" value="GGDEF"/>
    <property type="match status" value="1"/>
</dbReference>
<dbReference type="PANTHER" id="PTHR46663:SF2">
    <property type="entry name" value="GGDEF DOMAIN-CONTAINING PROTEIN"/>
    <property type="match status" value="1"/>
</dbReference>
<dbReference type="SUPFAM" id="SSF55073">
    <property type="entry name" value="Nucleotide cyclase"/>
    <property type="match status" value="1"/>
</dbReference>
<feature type="transmembrane region" description="Helical" evidence="2">
    <location>
        <begin position="310"/>
        <end position="329"/>
    </location>
</feature>
<evidence type="ECO:0000313" key="4">
    <source>
        <dbReference type="EMBL" id="SDJ93560.1"/>
    </source>
</evidence>
<feature type="transmembrane region" description="Helical" evidence="2">
    <location>
        <begin position="39"/>
        <end position="56"/>
    </location>
</feature>
<feature type="transmembrane region" description="Helical" evidence="2">
    <location>
        <begin position="281"/>
        <end position="304"/>
    </location>
</feature>
<dbReference type="FunFam" id="3.30.70.270:FF:000001">
    <property type="entry name" value="Diguanylate cyclase domain protein"/>
    <property type="match status" value="1"/>
</dbReference>
<dbReference type="RefSeq" id="WP_176797833.1">
    <property type="nucleotide sequence ID" value="NZ_FNFM01000003.1"/>
</dbReference>
<name>A0A1G8XUV4_ACTMZ</name>
<evidence type="ECO:0000256" key="1">
    <source>
        <dbReference type="SAM" id="MobiDB-lite"/>
    </source>
</evidence>
<keyword evidence="2" id="KW-0812">Transmembrane</keyword>
<feature type="transmembrane region" description="Helical" evidence="2">
    <location>
        <begin position="210"/>
        <end position="230"/>
    </location>
</feature>
<organism evidence="4 5">
    <name type="scientific">Actinopolyspora mzabensis</name>
    <dbReference type="NCBI Taxonomy" id="995066"/>
    <lineage>
        <taxon>Bacteria</taxon>
        <taxon>Bacillati</taxon>
        <taxon>Actinomycetota</taxon>
        <taxon>Actinomycetes</taxon>
        <taxon>Actinopolysporales</taxon>
        <taxon>Actinopolysporaceae</taxon>
        <taxon>Actinopolyspora</taxon>
    </lineage>
</organism>
<dbReference type="PANTHER" id="PTHR46663">
    <property type="entry name" value="DIGUANYLATE CYCLASE DGCT-RELATED"/>
    <property type="match status" value="1"/>
</dbReference>
<keyword evidence="2" id="KW-1133">Transmembrane helix</keyword>
<feature type="transmembrane region" description="Helical" evidence="2">
    <location>
        <begin position="68"/>
        <end position="87"/>
    </location>
</feature>
<proteinExistence type="predicted"/>